<feature type="compositionally biased region" description="Basic and acidic residues" evidence="1">
    <location>
        <begin position="49"/>
        <end position="60"/>
    </location>
</feature>
<sequence>MDRLSAAFSSGGYGDKDQEDQYGGERKSATEGRHGSGGYGDKDQEDQYGGERKSATEGRHGSGGYGDKDQEDQYGGERKSATEGHHGKPGRAPPTTSELMSSAKIVAEAAKSSMNKGGDENIDRARVSEAASNILSGAAHYGKLDEKEGLGSYVGKAEDMLRKYGSGGDGESGGGGSHNSSESYKSSMGKERRDDDENYPVSGEHETRKKPSKKEDEEEEGGSGGVGDYLKVAQGFLKK</sequence>
<evidence type="ECO:0000256" key="1">
    <source>
        <dbReference type="SAM" id="MobiDB-lite"/>
    </source>
</evidence>
<accession>A0A540LL72</accession>
<dbReference type="AlphaFoldDB" id="A0A540LL72"/>
<feature type="compositionally biased region" description="Basic and acidic residues" evidence="1">
    <location>
        <begin position="75"/>
        <end position="86"/>
    </location>
</feature>
<evidence type="ECO:0000313" key="2">
    <source>
        <dbReference type="EMBL" id="TQD87210.1"/>
    </source>
</evidence>
<dbReference type="InterPro" id="IPR040294">
    <property type="entry name" value="Nodulin-rel_1/2"/>
</dbReference>
<comment type="caution">
    <text evidence="2">The sequence shown here is derived from an EMBL/GenBank/DDBJ whole genome shotgun (WGS) entry which is preliminary data.</text>
</comment>
<feature type="compositionally biased region" description="Basic and acidic residues" evidence="1">
    <location>
        <begin position="23"/>
        <end position="34"/>
    </location>
</feature>
<dbReference type="PANTHER" id="PTHR35098">
    <property type="entry name" value="EXPRESSED PROTEIN"/>
    <property type="match status" value="1"/>
</dbReference>
<dbReference type="EMBL" id="VIEB01000545">
    <property type="protein sequence ID" value="TQD87210.1"/>
    <property type="molecule type" value="Genomic_DNA"/>
</dbReference>
<organism evidence="2 3">
    <name type="scientific">Malus baccata</name>
    <name type="common">Siberian crab apple</name>
    <name type="synonym">Pyrus baccata</name>
    <dbReference type="NCBI Taxonomy" id="106549"/>
    <lineage>
        <taxon>Eukaryota</taxon>
        <taxon>Viridiplantae</taxon>
        <taxon>Streptophyta</taxon>
        <taxon>Embryophyta</taxon>
        <taxon>Tracheophyta</taxon>
        <taxon>Spermatophyta</taxon>
        <taxon>Magnoliopsida</taxon>
        <taxon>eudicotyledons</taxon>
        <taxon>Gunneridae</taxon>
        <taxon>Pentapetalae</taxon>
        <taxon>rosids</taxon>
        <taxon>fabids</taxon>
        <taxon>Rosales</taxon>
        <taxon>Rosaceae</taxon>
        <taxon>Amygdaloideae</taxon>
        <taxon>Maleae</taxon>
        <taxon>Malus</taxon>
    </lineage>
</organism>
<dbReference type="PANTHER" id="PTHR35098:SF1">
    <property type="entry name" value="NODULIN-RELATED PROTEIN 2"/>
    <property type="match status" value="1"/>
</dbReference>
<gene>
    <name evidence="2" type="ORF">C1H46_027245</name>
</gene>
<keyword evidence="3" id="KW-1185">Reference proteome</keyword>
<dbReference type="STRING" id="106549.A0A540LL72"/>
<feature type="compositionally biased region" description="Basic and acidic residues" evidence="1">
    <location>
        <begin position="203"/>
        <end position="215"/>
    </location>
</feature>
<reference evidence="2 3" key="1">
    <citation type="journal article" date="2019" name="G3 (Bethesda)">
        <title>Sequencing of a Wild Apple (Malus baccata) Genome Unravels the Differences Between Cultivated and Wild Apple Species Regarding Disease Resistance and Cold Tolerance.</title>
        <authorList>
            <person name="Chen X."/>
        </authorList>
    </citation>
    <scope>NUCLEOTIDE SEQUENCE [LARGE SCALE GENOMIC DNA]</scope>
    <source>
        <strain evidence="3">cv. Shandingzi</strain>
        <tissue evidence="2">Leaves</tissue>
    </source>
</reference>
<feature type="region of interest" description="Disordered" evidence="1">
    <location>
        <begin position="161"/>
        <end position="239"/>
    </location>
</feature>
<proteinExistence type="predicted"/>
<protein>
    <submittedName>
        <fullName evidence="2">Uncharacterized protein</fullName>
    </submittedName>
</protein>
<feature type="region of interest" description="Disordered" evidence="1">
    <location>
        <begin position="1"/>
        <end position="102"/>
    </location>
</feature>
<dbReference type="Proteomes" id="UP000315295">
    <property type="component" value="Unassembled WGS sequence"/>
</dbReference>
<name>A0A540LL72_MALBA</name>
<feature type="compositionally biased region" description="Gly residues" evidence="1">
    <location>
        <begin position="165"/>
        <end position="177"/>
    </location>
</feature>
<evidence type="ECO:0000313" key="3">
    <source>
        <dbReference type="Proteomes" id="UP000315295"/>
    </source>
</evidence>
<dbReference type="GO" id="GO:0010115">
    <property type="term" value="P:regulation of abscisic acid biosynthetic process"/>
    <property type="evidence" value="ECO:0007669"/>
    <property type="project" value="InterPro"/>
</dbReference>
<dbReference type="GO" id="GO:0009408">
    <property type="term" value="P:response to heat"/>
    <property type="evidence" value="ECO:0007669"/>
    <property type="project" value="InterPro"/>
</dbReference>